<organism evidence="1 2">
    <name type="scientific">Thermophagus xiamenensis</name>
    <dbReference type="NCBI Taxonomy" id="385682"/>
    <lineage>
        <taxon>Bacteria</taxon>
        <taxon>Pseudomonadati</taxon>
        <taxon>Bacteroidota</taxon>
        <taxon>Bacteroidia</taxon>
        <taxon>Marinilabiliales</taxon>
        <taxon>Marinilabiliaceae</taxon>
        <taxon>Thermophagus</taxon>
    </lineage>
</organism>
<dbReference type="Proteomes" id="UP000181976">
    <property type="component" value="Unassembled WGS sequence"/>
</dbReference>
<keyword evidence="2" id="KW-1185">Reference proteome</keyword>
<dbReference type="InParanoid" id="A0A1I1Y6D5"/>
<dbReference type="SUPFAM" id="SSF49464">
    <property type="entry name" value="Carboxypeptidase regulatory domain-like"/>
    <property type="match status" value="1"/>
</dbReference>
<evidence type="ECO:0000313" key="1">
    <source>
        <dbReference type="EMBL" id="SFE13410.1"/>
    </source>
</evidence>
<dbReference type="STRING" id="385682.SAMN05444380_10741"/>
<dbReference type="eggNOG" id="ENOG502ZNQI">
    <property type="taxonomic scope" value="Bacteria"/>
</dbReference>
<gene>
    <name evidence="1" type="ORF">SAMN05444380_10741</name>
</gene>
<evidence type="ECO:0000313" key="2">
    <source>
        <dbReference type="Proteomes" id="UP000181976"/>
    </source>
</evidence>
<name>A0A1I1Y6D5_9BACT</name>
<dbReference type="RefSeq" id="WP_010526242.1">
    <property type="nucleotide sequence ID" value="NZ_AFSL01000006.1"/>
</dbReference>
<proteinExistence type="predicted"/>
<dbReference type="PROSITE" id="PS51257">
    <property type="entry name" value="PROKAR_LIPOPROTEIN"/>
    <property type="match status" value="1"/>
</dbReference>
<accession>A0A1I1Y6D5</accession>
<dbReference type="AlphaFoldDB" id="A0A1I1Y6D5"/>
<dbReference type="EMBL" id="FONA01000007">
    <property type="protein sequence ID" value="SFE13410.1"/>
    <property type="molecule type" value="Genomic_DNA"/>
</dbReference>
<sequence length="315" mass="35264">MLPVLRMDRSVLKITIFCVGLFLLLAGCAKEVYNVEWKGVVADGYNGRPVAHARIFASASYQENIDQTSQINQYTLSDEYGRFKLVFPRAFGLTLKVTAPGYLSGVQYKLVKHSSLEDTIYVSPLPFNASLIVRKMDFSVFSSDIPFVREVQIYDGTKKNNGRKNSRRWGFDFLSGRNTLNLDSADIWVEINEQSGKIMLYASPEGGIFPVLDSSANDFLLGYTQAPEKGYQKSYILKGDEAGFFVLCRNGVNVAKMIPEDKICVLSYTTSDGKKVEEKGIRFNYLFQPDLKNRLSFPVSASVLNIAEVPDSISN</sequence>
<dbReference type="InterPro" id="IPR008969">
    <property type="entry name" value="CarboxyPept-like_regulatory"/>
</dbReference>
<protein>
    <submittedName>
        <fullName evidence="1">Uncharacterized protein</fullName>
    </submittedName>
</protein>
<reference evidence="1 2" key="1">
    <citation type="submission" date="2016-10" db="EMBL/GenBank/DDBJ databases">
        <authorList>
            <person name="de Groot N.N."/>
        </authorList>
    </citation>
    <scope>NUCLEOTIDE SEQUENCE [LARGE SCALE GENOMIC DNA]</scope>
    <source>
        <strain evidence="1 2">DSM 19012</strain>
    </source>
</reference>